<sequence length="626" mass="72461">MKIAFNGDRTDLQEGIESLMEELNIEITPDGFPIFITNRPGNLHVQASPEQANISYSEKSHFFRALGLFLENKRQKTSFEIEEVPQFRSCGVMLDASRNGVLKVDRVKFLLRKMAIMGLNQLMVYTEDTYEVEELPYFGYMRGRYTKKEIREMDEYAYSLGIEMIPCIQTLAHLREALKWEYADDIRDTEDILLVGEERTYDFLKKIITAAAQPYRSNRIHVGMDEAHELGLGRYLDQNDYVHRFSLMMQHLQRVLEITSELQLEPMMWSDMFFTVGSEKNIVYDPLATFPVEMLEQMPNVQLVYWNYYSHEKELYNSMFQRHAELRKDTIFAGGIWTWNGMAPNYGKTWMAATAGLQAAKESGVQEVFATMWGDNGQETSLLTVLPGLQLYAEHAFHKTVTKERVEQRFSFCAGSHLDDFMLFSALDETPGVSKHNLAASMTAKVLLWQDPLIGLYDKNIEGLLLSEHYQATAEKLKKAKQRNAAFYTLFDFYEQLASVLAKKAELGVQLKNIYDHNQKEQMKEKRLTVRSLKTEVNHLRKAHRKLWLENNKAFGWEVLDIRYGGLLSRLETADYRLIEWEEGAIDHIEELDAQRLAYRGPYGNPEETIGNALYHRIVTASAFSS</sequence>
<dbReference type="EMBL" id="FOQE01000003">
    <property type="protein sequence ID" value="SFH56502.1"/>
    <property type="molecule type" value="Genomic_DNA"/>
</dbReference>
<dbReference type="Pfam" id="PF00728">
    <property type="entry name" value="Glyco_hydro_20"/>
    <property type="match status" value="1"/>
</dbReference>
<evidence type="ECO:0000256" key="2">
    <source>
        <dbReference type="ARBA" id="ARBA00022801"/>
    </source>
</evidence>
<reference evidence="5 6" key="1">
    <citation type="submission" date="2016-10" db="EMBL/GenBank/DDBJ databases">
        <authorList>
            <person name="de Groot N.N."/>
        </authorList>
    </citation>
    <scope>NUCLEOTIDE SEQUENCE [LARGE SCALE GENOMIC DNA]</scope>
    <source>
        <strain evidence="5 6">DSM 27630</strain>
    </source>
</reference>
<evidence type="ECO:0000259" key="4">
    <source>
        <dbReference type="Pfam" id="PF18088"/>
    </source>
</evidence>
<evidence type="ECO:0000313" key="6">
    <source>
        <dbReference type="Proteomes" id="UP000198668"/>
    </source>
</evidence>
<dbReference type="InterPro" id="IPR017853">
    <property type="entry name" value="GH"/>
</dbReference>
<dbReference type="InterPro" id="IPR041063">
    <property type="entry name" value="Glyco_H_20C_C"/>
</dbReference>
<evidence type="ECO:0000256" key="1">
    <source>
        <dbReference type="ARBA" id="ARBA00006285"/>
    </source>
</evidence>
<organism evidence="5 6">
    <name type="scientific">Pisciglobus halotolerans</name>
    <dbReference type="NCBI Taxonomy" id="745365"/>
    <lineage>
        <taxon>Bacteria</taxon>
        <taxon>Bacillati</taxon>
        <taxon>Bacillota</taxon>
        <taxon>Bacilli</taxon>
        <taxon>Lactobacillales</taxon>
        <taxon>Carnobacteriaceae</taxon>
    </lineage>
</organism>
<dbReference type="InterPro" id="IPR038901">
    <property type="entry name" value="HEXDC-like"/>
</dbReference>
<name>A0A1I3B2S0_9LACT</name>
<dbReference type="InterPro" id="IPR015883">
    <property type="entry name" value="Glyco_hydro_20_cat"/>
</dbReference>
<dbReference type="PANTHER" id="PTHR21040">
    <property type="entry name" value="BCDNA.GH04120"/>
    <property type="match status" value="1"/>
</dbReference>
<dbReference type="PANTHER" id="PTHR21040:SF8">
    <property type="entry name" value="BCDNA.GH04120"/>
    <property type="match status" value="1"/>
</dbReference>
<dbReference type="RefSeq" id="WP_092091092.1">
    <property type="nucleotide sequence ID" value="NZ_FOQE01000003.1"/>
</dbReference>
<comment type="similarity">
    <text evidence="1">Belongs to the glycosyl hydrolase 20 family.</text>
</comment>
<evidence type="ECO:0000313" key="5">
    <source>
        <dbReference type="EMBL" id="SFH56502.1"/>
    </source>
</evidence>
<feature type="domain" description="Glycoside hydrolase family 20 catalytic" evidence="3">
    <location>
        <begin position="91"/>
        <end position="277"/>
    </location>
</feature>
<gene>
    <name evidence="5" type="ORF">SAMN04489868_10368</name>
</gene>
<dbReference type="Pfam" id="PF18088">
    <property type="entry name" value="Glyco_H_20C_C"/>
    <property type="match status" value="1"/>
</dbReference>
<dbReference type="Gene3D" id="3.20.20.80">
    <property type="entry name" value="Glycosidases"/>
    <property type="match status" value="1"/>
</dbReference>
<dbReference type="Gene3D" id="1.20.120.670">
    <property type="entry name" value="N-acetyl-b-d-glucoasminidase"/>
    <property type="match status" value="1"/>
</dbReference>
<evidence type="ECO:0000259" key="3">
    <source>
        <dbReference type="Pfam" id="PF00728"/>
    </source>
</evidence>
<protein>
    <submittedName>
        <fullName evidence="5">Glycosyl hydrolase family 20, catalytic domain</fullName>
    </submittedName>
</protein>
<dbReference type="SUPFAM" id="SSF51445">
    <property type="entry name" value="(Trans)glycosidases"/>
    <property type="match status" value="1"/>
</dbReference>
<keyword evidence="6" id="KW-1185">Reference proteome</keyword>
<dbReference type="AlphaFoldDB" id="A0A1I3B2S0"/>
<dbReference type="OrthoDB" id="383771at2"/>
<proteinExistence type="inferred from homology"/>
<dbReference type="GO" id="GO:0005975">
    <property type="term" value="P:carbohydrate metabolic process"/>
    <property type="evidence" value="ECO:0007669"/>
    <property type="project" value="InterPro"/>
</dbReference>
<feature type="domain" description="Glycoside Hydrolase 20C C-terminal" evidence="4">
    <location>
        <begin position="419"/>
        <end position="606"/>
    </location>
</feature>
<keyword evidence="2 5" id="KW-0378">Hydrolase</keyword>
<dbReference type="Proteomes" id="UP000198668">
    <property type="component" value="Unassembled WGS sequence"/>
</dbReference>
<accession>A0A1I3B2S0</accession>
<dbReference type="GO" id="GO:0004563">
    <property type="term" value="F:beta-N-acetylhexosaminidase activity"/>
    <property type="evidence" value="ECO:0007669"/>
    <property type="project" value="UniProtKB-ARBA"/>
</dbReference>
<dbReference type="CDD" id="cd06565">
    <property type="entry name" value="GH20_GcnA-like"/>
    <property type="match status" value="1"/>
</dbReference>